<proteinExistence type="inferred from homology"/>
<comment type="caution">
    <text evidence="5">The sequence shown here is derived from an EMBL/GenBank/DDBJ whole genome shotgun (WGS) entry which is preliminary data.</text>
</comment>
<dbReference type="GO" id="GO:0006260">
    <property type="term" value="P:DNA replication"/>
    <property type="evidence" value="ECO:0007669"/>
    <property type="project" value="InterPro"/>
</dbReference>
<dbReference type="AlphaFoldDB" id="A0A838ZNJ6"/>
<organism evidence="5 6">
    <name type="scientific">Moheibacter lacus</name>
    <dbReference type="NCBI Taxonomy" id="2745851"/>
    <lineage>
        <taxon>Bacteria</taxon>
        <taxon>Pseudomonadati</taxon>
        <taxon>Bacteroidota</taxon>
        <taxon>Flavobacteriia</taxon>
        <taxon>Flavobacteriales</taxon>
        <taxon>Weeksellaceae</taxon>
        <taxon>Moheibacter</taxon>
    </lineage>
</organism>
<evidence type="ECO:0000256" key="4">
    <source>
        <dbReference type="SAM" id="MobiDB-lite"/>
    </source>
</evidence>
<dbReference type="SUPFAM" id="SSF50249">
    <property type="entry name" value="Nucleic acid-binding proteins"/>
    <property type="match status" value="1"/>
</dbReference>
<dbReference type="EMBL" id="JACDZE010000001">
    <property type="protein sequence ID" value="MBA5628827.1"/>
    <property type="molecule type" value="Genomic_DNA"/>
</dbReference>
<dbReference type="RefSeq" id="WP_182042408.1">
    <property type="nucleotide sequence ID" value="NZ_JACDZE010000001.1"/>
</dbReference>
<sequence>MNGTLNKVILIGNVGDDVKIHQFDDQNKIGRFPLATSETYTSRDSGEKITQTEWHYIVVRNKLAEIFEKYVKKGDKLYLEGKLKTRKWQDQNNQDRYTTEIHVNEFTFLTPKGSESNASSDYSNQSYTPQKEEPSTEANEEPDDLPF</sequence>
<dbReference type="GO" id="GO:0003697">
    <property type="term" value="F:single-stranded DNA binding"/>
    <property type="evidence" value="ECO:0007669"/>
    <property type="project" value="UniProtKB-UniRule"/>
</dbReference>
<feature type="compositionally biased region" description="Acidic residues" evidence="4">
    <location>
        <begin position="138"/>
        <end position="147"/>
    </location>
</feature>
<accession>A0A838ZNJ6</accession>
<dbReference type="GO" id="GO:0009295">
    <property type="term" value="C:nucleoid"/>
    <property type="evidence" value="ECO:0007669"/>
    <property type="project" value="TreeGrafter"/>
</dbReference>
<gene>
    <name evidence="5" type="primary">ssb</name>
    <name evidence="5" type="ORF">HU137_03465</name>
</gene>
<dbReference type="CDD" id="cd04496">
    <property type="entry name" value="SSB_OBF"/>
    <property type="match status" value="1"/>
</dbReference>
<comment type="subunit">
    <text evidence="2">Homotetramer.</text>
</comment>
<protein>
    <recommendedName>
        <fullName evidence="2 3">Single-stranded DNA-binding protein</fullName>
        <shortName evidence="2">SSB</shortName>
    </recommendedName>
</protein>
<dbReference type="InterPro" id="IPR012340">
    <property type="entry name" value="NA-bd_OB-fold"/>
</dbReference>
<dbReference type="PANTHER" id="PTHR10302:SF27">
    <property type="entry name" value="SINGLE-STRANDED DNA-BINDING PROTEIN"/>
    <property type="match status" value="1"/>
</dbReference>
<comment type="caution">
    <text evidence="2">Lacks conserved residue(s) required for the propagation of feature annotation.</text>
</comment>
<dbReference type="Pfam" id="PF00436">
    <property type="entry name" value="SSB"/>
    <property type="match status" value="1"/>
</dbReference>
<evidence type="ECO:0000256" key="3">
    <source>
        <dbReference type="PIRNR" id="PIRNR002070"/>
    </source>
</evidence>
<dbReference type="PROSITE" id="PS50935">
    <property type="entry name" value="SSB"/>
    <property type="match status" value="1"/>
</dbReference>
<dbReference type="Gene3D" id="2.40.50.140">
    <property type="entry name" value="Nucleic acid-binding proteins"/>
    <property type="match status" value="1"/>
</dbReference>
<evidence type="ECO:0000313" key="5">
    <source>
        <dbReference type="EMBL" id="MBA5628827.1"/>
    </source>
</evidence>
<name>A0A838ZNJ6_9FLAO</name>
<dbReference type="InterPro" id="IPR011344">
    <property type="entry name" value="ssDNA-bd"/>
</dbReference>
<evidence type="ECO:0000313" key="6">
    <source>
        <dbReference type="Proteomes" id="UP000552241"/>
    </source>
</evidence>
<evidence type="ECO:0000256" key="2">
    <source>
        <dbReference type="HAMAP-Rule" id="MF_00984"/>
    </source>
</evidence>
<dbReference type="PIRSF" id="PIRSF002070">
    <property type="entry name" value="SSB"/>
    <property type="match status" value="1"/>
</dbReference>
<feature type="compositionally biased region" description="Polar residues" evidence="4">
    <location>
        <begin position="113"/>
        <end position="129"/>
    </location>
</feature>
<dbReference type="HAMAP" id="MF_00984">
    <property type="entry name" value="SSB"/>
    <property type="match status" value="1"/>
</dbReference>
<dbReference type="Proteomes" id="UP000552241">
    <property type="component" value="Unassembled WGS sequence"/>
</dbReference>
<reference evidence="5 6" key="1">
    <citation type="submission" date="2020-07" db="EMBL/GenBank/DDBJ databases">
        <title>Moheibacter lacus sp. nov., a member of the family Flavobacteriaceae isolated from freshwater lake sediment.</title>
        <authorList>
            <person name="Liu Y."/>
        </authorList>
    </citation>
    <scope>NUCLEOTIDE SEQUENCE [LARGE SCALE GENOMIC DNA]</scope>
    <source>
        <strain evidence="5 6">BDHS18</strain>
    </source>
</reference>
<dbReference type="PANTHER" id="PTHR10302">
    <property type="entry name" value="SINGLE-STRANDED DNA-BINDING PROTEIN"/>
    <property type="match status" value="1"/>
</dbReference>
<evidence type="ECO:0000256" key="1">
    <source>
        <dbReference type="ARBA" id="ARBA00023125"/>
    </source>
</evidence>
<dbReference type="InterPro" id="IPR000424">
    <property type="entry name" value="Primosome_PriB/ssb"/>
</dbReference>
<keyword evidence="6" id="KW-1185">Reference proteome</keyword>
<dbReference type="NCBIfam" id="TIGR00621">
    <property type="entry name" value="ssb"/>
    <property type="match status" value="1"/>
</dbReference>
<keyword evidence="1 2" id="KW-0238">DNA-binding</keyword>
<feature type="region of interest" description="Disordered" evidence="4">
    <location>
        <begin position="110"/>
        <end position="147"/>
    </location>
</feature>